<feature type="compositionally biased region" description="Basic and acidic residues" evidence="2">
    <location>
        <begin position="78"/>
        <end position="88"/>
    </location>
</feature>
<evidence type="ECO:0000256" key="2">
    <source>
        <dbReference type="SAM" id="MobiDB-lite"/>
    </source>
</evidence>
<sequence>MKRVLLASLRFYQGYLSPWLGNQCRFYPTCSEYARQAVEHHGALRGSALAARRLCKCHPWHPGGFDPVPGTPHPLHGASRDEDPEHNSIDNGLGDAPNHAPNHGKDHASL</sequence>
<evidence type="ECO:0000313" key="4">
    <source>
        <dbReference type="Proteomes" id="UP000771797"/>
    </source>
</evidence>
<protein>
    <recommendedName>
        <fullName evidence="1">Putative membrane protein insertion efficiency factor</fullName>
    </recommendedName>
</protein>
<dbReference type="Proteomes" id="UP000771797">
    <property type="component" value="Unassembled WGS sequence"/>
</dbReference>
<evidence type="ECO:0000256" key="1">
    <source>
        <dbReference type="HAMAP-Rule" id="MF_00386"/>
    </source>
</evidence>
<evidence type="ECO:0000313" key="3">
    <source>
        <dbReference type="EMBL" id="KAF0807581.1"/>
    </source>
</evidence>
<keyword evidence="1" id="KW-0472">Membrane</keyword>
<comment type="function">
    <text evidence="1">Could be involved in insertion of integral membrane proteins into the membrane.</text>
</comment>
<dbReference type="EMBL" id="AQPF01000003">
    <property type="protein sequence ID" value="KAF0807581.1"/>
    <property type="molecule type" value="Genomic_DNA"/>
</dbReference>
<dbReference type="HAMAP" id="MF_00386">
    <property type="entry name" value="UPF0161_YidD"/>
    <property type="match status" value="1"/>
</dbReference>
<reference evidence="3 4" key="1">
    <citation type="submission" date="2012-09" db="EMBL/GenBank/DDBJ databases">
        <title>Genome Sequence of alkane-degrading Bacterium Alcanivorax sp. 6-D-6.</title>
        <authorList>
            <person name="Lai Q."/>
            <person name="Shao Z."/>
        </authorList>
    </citation>
    <scope>NUCLEOTIDE SEQUENCE [LARGE SCALE GENOMIC DNA]</scope>
    <source>
        <strain evidence="3 4">6-D-6</strain>
    </source>
</reference>
<dbReference type="InterPro" id="IPR002696">
    <property type="entry name" value="Membr_insert_effic_factor_YidD"/>
</dbReference>
<organism evidence="3 4">
    <name type="scientific">Alcanivorax xiamenensis</name>
    <dbReference type="NCBI Taxonomy" id="1177156"/>
    <lineage>
        <taxon>Bacteria</taxon>
        <taxon>Pseudomonadati</taxon>
        <taxon>Pseudomonadota</taxon>
        <taxon>Gammaproteobacteria</taxon>
        <taxon>Oceanospirillales</taxon>
        <taxon>Alcanivoracaceae</taxon>
        <taxon>Alcanivorax</taxon>
    </lineage>
</organism>
<name>A0ABQ6YC84_9GAMM</name>
<dbReference type="SMART" id="SM01234">
    <property type="entry name" value="Haemolytic"/>
    <property type="match status" value="1"/>
</dbReference>
<comment type="caution">
    <text evidence="3">The sequence shown here is derived from an EMBL/GenBank/DDBJ whole genome shotgun (WGS) entry which is preliminary data.</text>
</comment>
<gene>
    <name evidence="3" type="ORF">A6D6_00578</name>
</gene>
<accession>A0ABQ6YC84</accession>
<keyword evidence="1" id="KW-1003">Cell membrane</keyword>
<proteinExistence type="inferred from homology"/>
<comment type="similarity">
    <text evidence="1">Belongs to the UPF0161 family.</text>
</comment>
<feature type="region of interest" description="Disordered" evidence="2">
    <location>
        <begin position="66"/>
        <end position="110"/>
    </location>
</feature>
<comment type="subcellular location">
    <subcellularLocation>
        <location evidence="1">Cell membrane</location>
        <topology evidence="1">Peripheral membrane protein</topology>
        <orientation evidence="1">Cytoplasmic side</orientation>
    </subcellularLocation>
</comment>
<dbReference type="RefSeq" id="WP_236563961.1">
    <property type="nucleotide sequence ID" value="NZ_AQPF01000003.1"/>
</dbReference>
<dbReference type="Pfam" id="PF01809">
    <property type="entry name" value="YidD"/>
    <property type="match status" value="1"/>
</dbReference>
<dbReference type="PANTHER" id="PTHR33383:SF1">
    <property type="entry name" value="MEMBRANE PROTEIN INSERTION EFFICIENCY FACTOR-RELATED"/>
    <property type="match status" value="1"/>
</dbReference>
<dbReference type="NCBIfam" id="TIGR00278">
    <property type="entry name" value="membrane protein insertion efficiency factor YidD"/>
    <property type="match status" value="1"/>
</dbReference>
<dbReference type="PANTHER" id="PTHR33383">
    <property type="entry name" value="MEMBRANE PROTEIN INSERTION EFFICIENCY FACTOR-RELATED"/>
    <property type="match status" value="1"/>
</dbReference>
<keyword evidence="4" id="KW-1185">Reference proteome</keyword>